<evidence type="ECO:0000256" key="3">
    <source>
        <dbReference type="ARBA" id="ARBA00022729"/>
    </source>
</evidence>
<dbReference type="AlphaFoldDB" id="A0A932GPW5"/>
<sequence>MRIKLLAIVSLILTLAPALAAGPAFPQETKPLRYGTTISVLNMPIWVARESKLFTKFGQDMEVVLIQGGALITMGILSGELQFSGAGAESVVAARIKGGDIELLACPADSDVVYLITRPEIKTPAELKGKTSAVTRLGSSTHFYLRSALRYIGLNPDKDVTILQLGTEFGAGLASGRVASAALSFDQALPYLQKGYPVLLDLTKTDFIYPASCVVSSSAFVKANPDRVENFLKAYVSAINLIKKDHSAAERAMTKMLRVKDPEVARKTVDTYASLFKSVPLVPDKGLEAVLAELAERSPVPKEFMGRFDYFRDNGPLEKLVKEGWIDRLYK</sequence>
<feature type="chain" id="PRO_5037871961" evidence="4">
    <location>
        <begin position="21"/>
        <end position="331"/>
    </location>
</feature>
<keyword evidence="3 4" id="KW-0732">Signal</keyword>
<dbReference type="Pfam" id="PF09084">
    <property type="entry name" value="NMT1"/>
    <property type="match status" value="1"/>
</dbReference>
<dbReference type="PANTHER" id="PTHR30024:SF47">
    <property type="entry name" value="TAURINE-BINDING PERIPLASMIC PROTEIN"/>
    <property type="match status" value="1"/>
</dbReference>
<dbReference type="Gene3D" id="3.40.190.10">
    <property type="entry name" value="Periplasmic binding protein-like II"/>
    <property type="match status" value="2"/>
</dbReference>
<reference evidence="6" key="1">
    <citation type="submission" date="2020-07" db="EMBL/GenBank/DDBJ databases">
        <title>Huge and variable diversity of episymbiotic CPR bacteria and DPANN archaea in groundwater ecosystems.</title>
        <authorList>
            <person name="He C.Y."/>
            <person name="Keren R."/>
            <person name="Whittaker M."/>
            <person name="Farag I.F."/>
            <person name="Doudna J."/>
            <person name="Cate J.H.D."/>
            <person name="Banfield J.F."/>
        </authorList>
    </citation>
    <scope>NUCLEOTIDE SEQUENCE</scope>
    <source>
        <strain evidence="6">NC_groundwater_717_Ag_S-0.2um_59_8</strain>
    </source>
</reference>
<dbReference type="PANTHER" id="PTHR30024">
    <property type="entry name" value="ALIPHATIC SULFONATES-BINDING PROTEIN-RELATED"/>
    <property type="match status" value="1"/>
</dbReference>
<dbReference type="InterPro" id="IPR015168">
    <property type="entry name" value="SsuA/THI5"/>
</dbReference>
<evidence type="ECO:0000256" key="4">
    <source>
        <dbReference type="SAM" id="SignalP"/>
    </source>
</evidence>
<evidence type="ECO:0000256" key="2">
    <source>
        <dbReference type="ARBA" id="ARBA00010742"/>
    </source>
</evidence>
<comment type="similarity">
    <text evidence="2">Belongs to the bacterial solute-binding protein SsuA/TauA family.</text>
</comment>
<feature type="domain" description="SsuA/THI5-like" evidence="5">
    <location>
        <begin position="43"/>
        <end position="244"/>
    </location>
</feature>
<dbReference type="CDD" id="cd01008">
    <property type="entry name" value="PBP2_NrtA_SsuA_CpmA_like"/>
    <property type="match status" value="1"/>
</dbReference>
<gene>
    <name evidence="6" type="ORF">HYY65_06900</name>
</gene>
<dbReference type="EMBL" id="JACPSX010000125">
    <property type="protein sequence ID" value="MBI3014775.1"/>
    <property type="molecule type" value="Genomic_DNA"/>
</dbReference>
<feature type="signal peptide" evidence="4">
    <location>
        <begin position="1"/>
        <end position="20"/>
    </location>
</feature>
<organism evidence="6 7">
    <name type="scientific">Tectimicrobiota bacterium</name>
    <dbReference type="NCBI Taxonomy" id="2528274"/>
    <lineage>
        <taxon>Bacteria</taxon>
        <taxon>Pseudomonadati</taxon>
        <taxon>Nitrospinota/Tectimicrobiota group</taxon>
        <taxon>Candidatus Tectimicrobiota</taxon>
    </lineage>
</organism>
<evidence type="ECO:0000256" key="1">
    <source>
        <dbReference type="ARBA" id="ARBA00004418"/>
    </source>
</evidence>
<comment type="subcellular location">
    <subcellularLocation>
        <location evidence="1">Periplasm</location>
    </subcellularLocation>
</comment>
<comment type="caution">
    <text evidence="6">The sequence shown here is derived from an EMBL/GenBank/DDBJ whole genome shotgun (WGS) entry which is preliminary data.</text>
</comment>
<accession>A0A932GPW5</accession>
<evidence type="ECO:0000313" key="6">
    <source>
        <dbReference type="EMBL" id="MBI3014775.1"/>
    </source>
</evidence>
<protein>
    <submittedName>
        <fullName evidence="6">NrtA/SsuA/CpmA family ABC transporter substrate-binding protein</fullName>
    </submittedName>
</protein>
<dbReference type="Proteomes" id="UP000741360">
    <property type="component" value="Unassembled WGS sequence"/>
</dbReference>
<evidence type="ECO:0000313" key="7">
    <source>
        <dbReference type="Proteomes" id="UP000741360"/>
    </source>
</evidence>
<dbReference type="SUPFAM" id="SSF53850">
    <property type="entry name" value="Periplasmic binding protein-like II"/>
    <property type="match status" value="1"/>
</dbReference>
<evidence type="ECO:0000259" key="5">
    <source>
        <dbReference type="Pfam" id="PF09084"/>
    </source>
</evidence>
<proteinExistence type="inferred from homology"/>
<dbReference type="GO" id="GO:0042597">
    <property type="term" value="C:periplasmic space"/>
    <property type="evidence" value="ECO:0007669"/>
    <property type="project" value="UniProtKB-SubCell"/>
</dbReference>
<name>A0A932GPW5_UNCTE</name>